<protein>
    <submittedName>
        <fullName evidence="1">Uncharacterized protein</fullName>
    </submittedName>
</protein>
<evidence type="ECO:0000313" key="1">
    <source>
        <dbReference type="EMBL" id="MBM6819059.1"/>
    </source>
</evidence>
<gene>
    <name evidence="1" type="ORF">H6A19_06855</name>
</gene>
<keyword evidence="2" id="KW-1185">Reference proteome</keyword>
<dbReference type="Proteomes" id="UP000767334">
    <property type="component" value="Unassembled WGS sequence"/>
</dbReference>
<dbReference type="RefSeq" id="WP_148324498.1">
    <property type="nucleotide sequence ID" value="NZ_JACJLL010000032.1"/>
</dbReference>
<proteinExistence type="predicted"/>
<reference evidence="1 2" key="1">
    <citation type="journal article" date="2021" name="Sci. Rep.">
        <title>The distribution of antibiotic resistance genes in chicken gut microbiota commensals.</title>
        <authorList>
            <person name="Juricova H."/>
            <person name="Matiasovicova J."/>
            <person name="Kubasova T."/>
            <person name="Cejkova D."/>
            <person name="Rychlik I."/>
        </authorList>
    </citation>
    <scope>NUCLEOTIDE SEQUENCE [LARGE SCALE GENOMIC DNA]</scope>
    <source>
        <strain evidence="1 2">An435</strain>
    </source>
</reference>
<organism evidence="1 2">
    <name type="scientific">Clostridium saudiense</name>
    <dbReference type="NCBI Taxonomy" id="1414720"/>
    <lineage>
        <taxon>Bacteria</taxon>
        <taxon>Bacillati</taxon>
        <taxon>Bacillota</taxon>
        <taxon>Clostridia</taxon>
        <taxon>Eubacteriales</taxon>
        <taxon>Clostridiaceae</taxon>
        <taxon>Clostridium</taxon>
    </lineage>
</organism>
<dbReference type="EMBL" id="JACJLL010000032">
    <property type="protein sequence ID" value="MBM6819059.1"/>
    <property type="molecule type" value="Genomic_DNA"/>
</dbReference>
<name>A0ABS2FFC3_9CLOT</name>
<sequence length="62" mass="6990">MKDKSNVYLPHVRSYYEPSKESLVSHSPEGVDTILANTVEDQIVVNNIACQEFSYIDDGDDI</sequence>
<comment type="caution">
    <text evidence="1">The sequence shown here is derived from an EMBL/GenBank/DDBJ whole genome shotgun (WGS) entry which is preliminary data.</text>
</comment>
<accession>A0ABS2FFC3</accession>
<evidence type="ECO:0000313" key="2">
    <source>
        <dbReference type="Proteomes" id="UP000767334"/>
    </source>
</evidence>